<dbReference type="EMBL" id="WNHQ01000173">
    <property type="protein sequence ID" value="MTV73012.1"/>
    <property type="molecule type" value="Genomic_DNA"/>
</dbReference>
<sequence length="364" mass="40679">QYTQTPKTVCLNSATAALELILRVLEVGPGDEVVVPAMTYTASCSVITHVGATPVMVDIQADTFEMDYDLLEQAITEKTKVIIPVELAGIVCDYDRLFQVVEKKRDFFTASSKWQKAFNRIVIVSDSAHALGSTYKGQPSGSIADFTSFSFHAVKNFTTAEGGSATWKANPVIDDEEMYKEFQILSLHGQTKDALAKMQLGSWEYDIVTPAYKCNMTDIMASLGLVQLDRYPSLLQRRKDIVDRYDSGFAGSRIHPLAHKTETVESSRHLYITRVEGASLEERNLIIQELAKAGIASNVHYKPLPLLTAYKNLGFDMTNYPKAYAFFENEITLPLHTKLSDEEVDYIIETFKTVSEKVLTLSKK</sequence>
<accession>A0A6G2D9L5</accession>
<dbReference type="InterPro" id="IPR015421">
    <property type="entry name" value="PyrdxlP-dep_Trfase_major"/>
</dbReference>
<comment type="similarity">
    <text evidence="3">Belongs to the DegT/DnrJ/EryC1 family.</text>
</comment>
<reference evidence="4 5" key="1">
    <citation type="submission" date="2019-11" db="EMBL/GenBank/DDBJ databases">
        <title>Growth characteristics of pneumococcus vary with the chemical composition of the capsule and with environmental conditions.</title>
        <authorList>
            <person name="Tothpal A."/>
            <person name="Desobry K."/>
            <person name="Joshi S."/>
            <person name="Wyllie A.L."/>
            <person name="Weinberger D.M."/>
        </authorList>
    </citation>
    <scope>NUCLEOTIDE SEQUENCE [LARGE SCALE GENOMIC DNA]</scope>
    <source>
        <strain evidence="5">pnumococcus19F</strain>
    </source>
</reference>
<dbReference type="InterPro" id="IPR015422">
    <property type="entry name" value="PyrdxlP-dep_Trfase_small"/>
</dbReference>
<dbReference type="FunFam" id="3.90.1150.10:FF:000092">
    <property type="entry name" value="Capsular polysaccharide biosynthesis protein"/>
    <property type="match status" value="1"/>
</dbReference>
<dbReference type="PIRSF" id="PIRSF000390">
    <property type="entry name" value="PLP_StrS"/>
    <property type="match status" value="1"/>
</dbReference>
<keyword evidence="4" id="KW-0032">Aminotransferase</keyword>
<dbReference type="Proteomes" id="UP000483094">
    <property type="component" value="Unassembled WGS sequence"/>
</dbReference>
<dbReference type="CDD" id="cd00616">
    <property type="entry name" value="AHBA_syn"/>
    <property type="match status" value="1"/>
</dbReference>
<dbReference type="GO" id="GO:0030170">
    <property type="term" value="F:pyridoxal phosphate binding"/>
    <property type="evidence" value="ECO:0007669"/>
    <property type="project" value="TreeGrafter"/>
</dbReference>
<dbReference type="AlphaFoldDB" id="A0A6G2D9L5"/>
<protein>
    <submittedName>
        <fullName evidence="4">Aminotransferase class I/II-fold pyridoxal phosphate-dependent enzyme</fullName>
    </submittedName>
</protein>
<evidence type="ECO:0000256" key="1">
    <source>
        <dbReference type="PIRSR" id="PIRSR000390-1"/>
    </source>
</evidence>
<keyword evidence="2 3" id="KW-0663">Pyridoxal phosphate</keyword>
<organism evidence="4 5">
    <name type="scientific">Streptococcus pneumoniae</name>
    <dbReference type="NCBI Taxonomy" id="1313"/>
    <lineage>
        <taxon>Bacteria</taxon>
        <taxon>Bacillati</taxon>
        <taxon>Bacillota</taxon>
        <taxon>Bacilli</taxon>
        <taxon>Lactobacillales</taxon>
        <taxon>Streptococcaceae</taxon>
        <taxon>Streptococcus</taxon>
    </lineage>
</organism>
<comment type="caution">
    <text evidence="4">The sequence shown here is derived from an EMBL/GenBank/DDBJ whole genome shotgun (WGS) entry which is preliminary data.</text>
</comment>
<evidence type="ECO:0000256" key="3">
    <source>
        <dbReference type="RuleBase" id="RU004508"/>
    </source>
</evidence>
<evidence type="ECO:0000313" key="5">
    <source>
        <dbReference type="Proteomes" id="UP000483094"/>
    </source>
</evidence>
<dbReference type="Gene3D" id="3.90.1150.10">
    <property type="entry name" value="Aspartate Aminotransferase, domain 1"/>
    <property type="match status" value="1"/>
</dbReference>
<dbReference type="PANTHER" id="PTHR30244:SF34">
    <property type="entry name" value="DTDP-4-AMINO-4,6-DIDEOXYGALACTOSE TRANSAMINASE"/>
    <property type="match status" value="1"/>
</dbReference>
<keyword evidence="4" id="KW-0808">Transferase</keyword>
<feature type="non-terminal residue" evidence="4">
    <location>
        <position position="1"/>
    </location>
</feature>
<name>A0A6G2D9L5_STREE</name>
<dbReference type="FunFam" id="3.40.640.10:FF:000077">
    <property type="entry name" value="Spore coat polysaccharide biosynthesis protein spsC"/>
    <property type="match status" value="1"/>
</dbReference>
<proteinExistence type="inferred from homology"/>
<evidence type="ECO:0000313" key="4">
    <source>
        <dbReference type="EMBL" id="MTV73012.1"/>
    </source>
</evidence>
<gene>
    <name evidence="4" type="ORF">GM540_03120</name>
</gene>
<dbReference type="Pfam" id="PF01041">
    <property type="entry name" value="DegT_DnrJ_EryC1"/>
    <property type="match status" value="1"/>
</dbReference>
<dbReference type="Gene3D" id="3.40.640.10">
    <property type="entry name" value="Type I PLP-dependent aspartate aminotransferase-like (Major domain)"/>
    <property type="match status" value="1"/>
</dbReference>
<dbReference type="GO" id="GO:0000271">
    <property type="term" value="P:polysaccharide biosynthetic process"/>
    <property type="evidence" value="ECO:0007669"/>
    <property type="project" value="TreeGrafter"/>
</dbReference>
<dbReference type="GO" id="GO:0008483">
    <property type="term" value="F:transaminase activity"/>
    <property type="evidence" value="ECO:0007669"/>
    <property type="project" value="UniProtKB-KW"/>
</dbReference>
<dbReference type="InterPro" id="IPR015424">
    <property type="entry name" value="PyrdxlP-dep_Trfase"/>
</dbReference>
<dbReference type="PANTHER" id="PTHR30244">
    <property type="entry name" value="TRANSAMINASE"/>
    <property type="match status" value="1"/>
</dbReference>
<feature type="active site" description="Proton acceptor" evidence="1">
    <location>
        <position position="155"/>
    </location>
</feature>
<evidence type="ECO:0000256" key="2">
    <source>
        <dbReference type="PIRSR" id="PIRSR000390-2"/>
    </source>
</evidence>
<dbReference type="SUPFAM" id="SSF53383">
    <property type="entry name" value="PLP-dependent transferases"/>
    <property type="match status" value="1"/>
</dbReference>
<dbReference type="InterPro" id="IPR000653">
    <property type="entry name" value="DegT/StrS_aminotransferase"/>
</dbReference>
<feature type="modified residue" description="N6-(pyridoxal phosphate)lysine" evidence="2">
    <location>
        <position position="155"/>
    </location>
</feature>